<dbReference type="CDD" id="cd07726">
    <property type="entry name" value="ST1585-like_MBL-fold"/>
    <property type="match status" value="1"/>
</dbReference>
<dbReference type="SMART" id="SM00849">
    <property type="entry name" value="Lactamase_B"/>
    <property type="match status" value="1"/>
</dbReference>
<evidence type="ECO:0000259" key="1">
    <source>
        <dbReference type="SMART" id="SM00849"/>
    </source>
</evidence>
<dbReference type="Gene3D" id="3.60.15.10">
    <property type="entry name" value="Ribonuclease Z/Hydroxyacylglutathione hydrolase-like"/>
    <property type="match status" value="1"/>
</dbReference>
<gene>
    <name evidence="2" type="ORF">Q3M24_18210</name>
</gene>
<protein>
    <submittedName>
        <fullName evidence="2">MBL fold metallo-hydrolase</fullName>
    </submittedName>
</protein>
<feature type="domain" description="Metallo-beta-lactamase" evidence="1">
    <location>
        <begin position="16"/>
        <end position="211"/>
    </location>
</feature>
<sequence>MKLHTIDLLFQDTPGLISSYLLEGAGSLALIEPGPASTTDQLVEAIDKLGYSPSDVKDVMVSHIHLDHAGAVGWWARQGARIHVHHVGAPHLIDPSKLIASATRIYQDKMEALWGEILPVPESQVCPLYDDDRIITADTEITVIDAPGHARHHVIYKWGTKAFTGDACGVRLSGKSYINLPAPPPEFNPVDWHSLLTRLRSENLEALYLTHFGEVAEVASHLDALDALIDQACSFFQELIQESNSKEDITGKYLAWVQEQGQAMGLKKEEVQAYESINPSAMSVAGIMRYLSQR</sequence>
<name>A0AAU8LT48_9BACT</name>
<evidence type="ECO:0000313" key="2">
    <source>
        <dbReference type="EMBL" id="XCN72217.1"/>
    </source>
</evidence>
<organism evidence="2">
    <name type="scientific">Candidatus Electrothrix aestuarii</name>
    <dbReference type="NCBI Taxonomy" id="3062594"/>
    <lineage>
        <taxon>Bacteria</taxon>
        <taxon>Pseudomonadati</taxon>
        <taxon>Thermodesulfobacteriota</taxon>
        <taxon>Desulfobulbia</taxon>
        <taxon>Desulfobulbales</taxon>
        <taxon>Desulfobulbaceae</taxon>
        <taxon>Candidatus Electrothrix</taxon>
    </lineage>
</organism>
<accession>A0AAU8LT48</accession>
<dbReference type="InterPro" id="IPR050855">
    <property type="entry name" value="NDM-1-like"/>
</dbReference>
<proteinExistence type="predicted"/>
<dbReference type="EMBL" id="CP159373">
    <property type="protein sequence ID" value="XCN72217.1"/>
    <property type="molecule type" value="Genomic_DNA"/>
</dbReference>
<dbReference type="KEGG" id="eaj:Q3M24_18210"/>
<reference evidence="2" key="2">
    <citation type="submission" date="2024-06" db="EMBL/GenBank/DDBJ databases">
        <authorList>
            <person name="Plum-Jensen L.E."/>
            <person name="Schramm A."/>
            <person name="Marshall I.P.G."/>
        </authorList>
    </citation>
    <scope>NUCLEOTIDE SEQUENCE</scope>
    <source>
        <strain evidence="2">Rat1</strain>
    </source>
</reference>
<dbReference type="InterPro" id="IPR001279">
    <property type="entry name" value="Metallo-B-lactamas"/>
</dbReference>
<dbReference type="Pfam" id="PF00753">
    <property type="entry name" value="Lactamase_B"/>
    <property type="match status" value="1"/>
</dbReference>
<dbReference type="InterPro" id="IPR037482">
    <property type="entry name" value="ST1585_MBL-fold"/>
</dbReference>
<dbReference type="PANTHER" id="PTHR42951">
    <property type="entry name" value="METALLO-BETA-LACTAMASE DOMAIN-CONTAINING"/>
    <property type="match status" value="1"/>
</dbReference>
<dbReference type="InterPro" id="IPR036866">
    <property type="entry name" value="RibonucZ/Hydroxyglut_hydro"/>
</dbReference>
<dbReference type="AlphaFoldDB" id="A0AAU8LT48"/>
<dbReference type="SUPFAM" id="SSF56281">
    <property type="entry name" value="Metallo-hydrolase/oxidoreductase"/>
    <property type="match status" value="1"/>
</dbReference>
<reference evidence="2" key="1">
    <citation type="journal article" date="2024" name="Syst. Appl. Microbiol.">
        <title>First single-strain enrichments of Electrothrix cable bacteria, description of E. aestuarii sp. nov. and E. rattekaaiensis sp. nov., and proposal of a cable bacteria taxonomy following the rules of the SeqCode.</title>
        <authorList>
            <person name="Plum-Jensen L.E."/>
            <person name="Schramm A."/>
            <person name="Marshall I.P.G."/>
        </authorList>
    </citation>
    <scope>NUCLEOTIDE SEQUENCE</scope>
    <source>
        <strain evidence="2">Rat1</strain>
    </source>
</reference>
<dbReference type="PANTHER" id="PTHR42951:SF22">
    <property type="entry name" value="METALLO BETA-LACTAMASE SUPERFAMILY LIPOPROTEIN"/>
    <property type="match status" value="1"/>
</dbReference>